<name>A0AA49JGC8_9BACT</name>
<proteinExistence type="predicted"/>
<reference evidence="1" key="1">
    <citation type="journal article" date="2023" name="Comput. Struct. Biotechnol. J.">
        <title>Discovery of a novel marine Bacteroidetes with a rich repertoire of carbohydrate-active enzymes.</title>
        <authorList>
            <person name="Chen B."/>
            <person name="Liu G."/>
            <person name="Chen Q."/>
            <person name="Wang H."/>
            <person name="Liu L."/>
            <person name="Tang K."/>
        </authorList>
    </citation>
    <scope>NUCLEOTIDE SEQUENCE</scope>
    <source>
        <strain evidence="1">TK19036</strain>
    </source>
</reference>
<protein>
    <submittedName>
        <fullName evidence="1">Glycosyltransferase</fullName>
    </submittedName>
</protein>
<dbReference type="AlphaFoldDB" id="A0AA49JGC8"/>
<evidence type="ECO:0000313" key="1">
    <source>
        <dbReference type="EMBL" id="WKN36969.1"/>
    </source>
</evidence>
<sequence length="383" mass="44970">MSRLLLLCRIFKNYIDNIYAYFQFKKLESPESPIVFFDLTGRRAELYYYLLIFSFHEAGYTIFLKHNFMFIGNCLKAGQQIFRLPRLKVGLSIKKTTIQNTILITDHLSGYLNYPWRKVININFDVYSPKNKIPSHVTMPYPMSPDQYATKRFKQITGLRESNKKMRIFFSGNQDKKAYNHPVIEEFFHKISRYQVMEILINTLTSDELLLIEQKEQWLLLEGGYCNKLVLNRWTWSPEMSSNLESRVTNDQWLATLAQSAFFLATPGIRMPLCFNVVEAMAVGAIPILQYPEYFDPPLEHLKNCLIFENKDDLLEKIRSALSMSEKEINSLRINVADYYDQFLQIDRLPSMIEKLEAHTINLYLNAEEVSYQDYLKNNAKGV</sequence>
<gene>
    <name evidence="1" type="ORF">K4G66_31880</name>
</gene>
<reference evidence="1" key="2">
    <citation type="journal article" date="2024" name="Antonie Van Leeuwenhoek">
        <title>Roseihalotalea indica gen. nov., sp. nov., a halophilic Bacteroidetes from mesopelagic Southwest Indian Ocean with higher carbohydrate metabolic potential.</title>
        <authorList>
            <person name="Chen B."/>
            <person name="Zhang M."/>
            <person name="Lin D."/>
            <person name="Ye J."/>
            <person name="Tang K."/>
        </authorList>
    </citation>
    <scope>NUCLEOTIDE SEQUENCE</scope>
    <source>
        <strain evidence="1">TK19036</strain>
    </source>
</reference>
<organism evidence="1">
    <name type="scientific">Roseihalotalea indica</name>
    <dbReference type="NCBI Taxonomy" id="2867963"/>
    <lineage>
        <taxon>Bacteria</taxon>
        <taxon>Pseudomonadati</taxon>
        <taxon>Bacteroidota</taxon>
        <taxon>Cytophagia</taxon>
        <taxon>Cytophagales</taxon>
        <taxon>Catalimonadaceae</taxon>
        <taxon>Roseihalotalea</taxon>
    </lineage>
</organism>
<accession>A0AA49JGC8</accession>
<dbReference type="Gene3D" id="3.40.50.2000">
    <property type="entry name" value="Glycogen Phosphorylase B"/>
    <property type="match status" value="1"/>
</dbReference>
<dbReference type="EMBL" id="CP120682">
    <property type="protein sequence ID" value="WKN36969.1"/>
    <property type="molecule type" value="Genomic_DNA"/>
</dbReference>